<feature type="compositionally biased region" description="Basic and acidic residues" evidence="1">
    <location>
        <begin position="155"/>
        <end position="166"/>
    </location>
</feature>
<gene>
    <name evidence="2" type="ORF">Mgra_00002293</name>
</gene>
<dbReference type="OrthoDB" id="5590282at2759"/>
<organism evidence="2 3">
    <name type="scientific">Meloidogyne graminicola</name>
    <dbReference type="NCBI Taxonomy" id="189291"/>
    <lineage>
        <taxon>Eukaryota</taxon>
        <taxon>Metazoa</taxon>
        <taxon>Ecdysozoa</taxon>
        <taxon>Nematoda</taxon>
        <taxon>Chromadorea</taxon>
        <taxon>Rhabditida</taxon>
        <taxon>Tylenchina</taxon>
        <taxon>Tylenchomorpha</taxon>
        <taxon>Tylenchoidea</taxon>
        <taxon>Meloidogynidae</taxon>
        <taxon>Meloidogyninae</taxon>
        <taxon>Meloidogyne</taxon>
    </lineage>
</organism>
<feature type="compositionally biased region" description="Polar residues" evidence="1">
    <location>
        <begin position="167"/>
        <end position="180"/>
    </location>
</feature>
<dbReference type="Proteomes" id="UP000605970">
    <property type="component" value="Unassembled WGS sequence"/>
</dbReference>
<dbReference type="AlphaFoldDB" id="A0A8S9ZYH7"/>
<dbReference type="EMBL" id="JABEBT010000013">
    <property type="protein sequence ID" value="KAF7638318.1"/>
    <property type="molecule type" value="Genomic_DNA"/>
</dbReference>
<evidence type="ECO:0000313" key="2">
    <source>
        <dbReference type="EMBL" id="KAF7638318.1"/>
    </source>
</evidence>
<comment type="caution">
    <text evidence="2">The sequence shown here is derived from an EMBL/GenBank/DDBJ whole genome shotgun (WGS) entry which is preliminary data.</text>
</comment>
<evidence type="ECO:0000256" key="1">
    <source>
        <dbReference type="SAM" id="MobiDB-lite"/>
    </source>
</evidence>
<keyword evidence="3" id="KW-1185">Reference proteome</keyword>
<name>A0A8S9ZYH7_9BILA</name>
<proteinExistence type="predicted"/>
<feature type="region of interest" description="Disordered" evidence="1">
    <location>
        <begin position="150"/>
        <end position="180"/>
    </location>
</feature>
<reference evidence="2" key="1">
    <citation type="journal article" date="2020" name="Ecol. Evol.">
        <title>Genome structure and content of the rice root-knot nematode (Meloidogyne graminicola).</title>
        <authorList>
            <person name="Phan N.T."/>
            <person name="Danchin E.G.J."/>
            <person name="Klopp C."/>
            <person name="Perfus-Barbeoch L."/>
            <person name="Kozlowski D.K."/>
            <person name="Koutsovoulos G.D."/>
            <person name="Lopez-Roques C."/>
            <person name="Bouchez O."/>
            <person name="Zahm M."/>
            <person name="Besnard G."/>
            <person name="Bellafiore S."/>
        </authorList>
    </citation>
    <scope>NUCLEOTIDE SEQUENCE</scope>
    <source>
        <strain evidence="2">VN-18</strain>
    </source>
</reference>
<accession>A0A8S9ZYH7</accession>
<evidence type="ECO:0000313" key="3">
    <source>
        <dbReference type="Proteomes" id="UP000605970"/>
    </source>
</evidence>
<protein>
    <submittedName>
        <fullName evidence="2">C2H2-type domain-containing protein</fullName>
    </submittedName>
</protein>
<sequence length="180" mass="20949">MFHQNCCTFAKIEDGKINSQGEKCGLYYKNLLELIHHIEEEHIPLIENAKTIERRLLREQFINEPEQYEKAKVASFNQPLPLSLVCKLKPFPKGHKVFPIAPPKQRILKFSHYKPKSIIQQFTTNPNNNVKQPKDLSEILEVNDQVSFSAQTSRRISENQHNRLRETSTSSGIQNSIRKR</sequence>